<dbReference type="Pfam" id="PF00027">
    <property type="entry name" value="cNMP_binding"/>
    <property type="match status" value="1"/>
</dbReference>
<sequence length="238" mass="27128">MEAHLRKLRMRDSVSAAEEDAIRELVSEVRTFSAHKTVIHEGVELNVSLLLLDGWLARAKDVKRGNRQILELHVPGDFADLHSFTLKALDHDVIALTPVRLGVVPHDRLTRLTERFPRLTRLYWLMTNVDASIQRELTLSLGSRSAMSRAAHLFCELFERLRVGGLADDDGYALPLTQAQLSECLGITPVHVNRTLQALRADGLITLEQRYLTIHDHARLREIGEFDPRYLYLRQKPS</sequence>
<dbReference type="GO" id="GO:0003700">
    <property type="term" value="F:DNA-binding transcription factor activity"/>
    <property type="evidence" value="ECO:0007669"/>
    <property type="project" value="TreeGrafter"/>
</dbReference>
<dbReference type="Gene3D" id="1.10.10.10">
    <property type="entry name" value="Winged helix-like DNA-binding domain superfamily/Winged helix DNA-binding domain"/>
    <property type="match status" value="1"/>
</dbReference>
<dbReference type="Gene3D" id="2.60.120.10">
    <property type="entry name" value="Jelly Rolls"/>
    <property type="match status" value="1"/>
</dbReference>
<dbReference type="KEGG" id="slut:H9L13_09875"/>
<keyword evidence="3" id="KW-0804">Transcription</keyword>
<dbReference type="PANTHER" id="PTHR24567:SF68">
    <property type="entry name" value="DNA-BINDING TRANSCRIPTIONAL DUAL REGULATOR CRP"/>
    <property type="match status" value="1"/>
</dbReference>
<dbReference type="InterPro" id="IPR036390">
    <property type="entry name" value="WH_DNA-bd_sf"/>
</dbReference>
<dbReference type="InterPro" id="IPR036388">
    <property type="entry name" value="WH-like_DNA-bd_sf"/>
</dbReference>
<dbReference type="RefSeq" id="WP_187537540.1">
    <property type="nucleotide sequence ID" value="NZ_BAABJT010000001.1"/>
</dbReference>
<organism evidence="5 6">
    <name type="scientific">Sphingomonas lutea</name>
    <dbReference type="NCBI Taxonomy" id="1045317"/>
    <lineage>
        <taxon>Bacteria</taxon>
        <taxon>Pseudomonadati</taxon>
        <taxon>Pseudomonadota</taxon>
        <taxon>Alphaproteobacteria</taxon>
        <taxon>Sphingomonadales</taxon>
        <taxon>Sphingomonadaceae</taxon>
        <taxon>Sphingomonas</taxon>
    </lineage>
</organism>
<dbReference type="AlphaFoldDB" id="A0A7G9SGH3"/>
<dbReference type="InterPro" id="IPR050397">
    <property type="entry name" value="Env_Response_Regulators"/>
</dbReference>
<keyword evidence="2" id="KW-0238">DNA-binding</keyword>
<reference evidence="5 6" key="1">
    <citation type="submission" date="2020-08" db="EMBL/GenBank/DDBJ databases">
        <title>Genome sequence of Sphingomonas lutea KCTC 23642T.</title>
        <authorList>
            <person name="Hyun D.-W."/>
            <person name="Bae J.-W."/>
        </authorList>
    </citation>
    <scope>NUCLEOTIDE SEQUENCE [LARGE SCALE GENOMIC DNA]</scope>
    <source>
        <strain evidence="5 6">KCTC 23642</strain>
    </source>
</reference>
<evidence type="ECO:0000259" key="4">
    <source>
        <dbReference type="PROSITE" id="PS51063"/>
    </source>
</evidence>
<dbReference type="SMART" id="SM00419">
    <property type="entry name" value="HTH_CRP"/>
    <property type="match status" value="1"/>
</dbReference>
<evidence type="ECO:0000256" key="1">
    <source>
        <dbReference type="ARBA" id="ARBA00023015"/>
    </source>
</evidence>
<feature type="domain" description="HTH crp-type" evidence="4">
    <location>
        <begin position="144"/>
        <end position="218"/>
    </location>
</feature>
<dbReference type="InterPro" id="IPR000595">
    <property type="entry name" value="cNMP-bd_dom"/>
</dbReference>
<dbReference type="SUPFAM" id="SSF46785">
    <property type="entry name" value="Winged helix' DNA-binding domain"/>
    <property type="match status" value="1"/>
</dbReference>
<dbReference type="GO" id="GO:0005829">
    <property type="term" value="C:cytosol"/>
    <property type="evidence" value="ECO:0007669"/>
    <property type="project" value="TreeGrafter"/>
</dbReference>
<evidence type="ECO:0000313" key="6">
    <source>
        <dbReference type="Proteomes" id="UP000515971"/>
    </source>
</evidence>
<dbReference type="Pfam" id="PF13545">
    <property type="entry name" value="HTH_Crp_2"/>
    <property type="match status" value="1"/>
</dbReference>
<name>A0A7G9SGH3_9SPHN</name>
<dbReference type="InterPro" id="IPR014710">
    <property type="entry name" value="RmlC-like_jellyroll"/>
</dbReference>
<dbReference type="InterPro" id="IPR018490">
    <property type="entry name" value="cNMP-bd_dom_sf"/>
</dbReference>
<dbReference type="Proteomes" id="UP000515971">
    <property type="component" value="Chromosome"/>
</dbReference>
<dbReference type="EMBL" id="CP060718">
    <property type="protein sequence ID" value="QNN66948.1"/>
    <property type="molecule type" value="Genomic_DNA"/>
</dbReference>
<dbReference type="CDD" id="cd00038">
    <property type="entry name" value="CAP_ED"/>
    <property type="match status" value="1"/>
</dbReference>
<dbReference type="InterPro" id="IPR012318">
    <property type="entry name" value="HTH_CRP"/>
</dbReference>
<evidence type="ECO:0000313" key="5">
    <source>
        <dbReference type="EMBL" id="QNN66948.1"/>
    </source>
</evidence>
<accession>A0A7G9SGH3</accession>
<dbReference type="GO" id="GO:0003677">
    <property type="term" value="F:DNA binding"/>
    <property type="evidence" value="ECO:0007669"/>
    <property type="project" value="UniProtKB-KW"/>
</dbReference>
<evidence type="ECO:0000256" key="2">
    <source>
        <dbReference type="ARBA" id="ARBA00023125"/>
    </source>
</evidence>
<protein>
    <submittedName>
        <fullName evidence="5">Crp/Fnr family transcriptional regulator</fullName>
    </submittedName>
</protein>
<keyword evidence="1" id="KW-0805">Transcription regulation</keyword>
<keyword evidence="6" id="KW-1185">Reference proteome</keyword>
<evidence type="ECO:0000256" key="3">
    <source>
        <dbReference type="ARBA" id="ARBA00023163"/>
    </source>
</evidence>
<dbReference type="SUPFAM" id="SSF51206">
    <property type="entry name" value="cAMP-binding domain-like"/>
    <property type="match status" value="1"/>
</dbReference>
<gene>
    <name evidence="5" type="ORF">H9L13_09875</name>
</gene>
<dbReference type="PANTHER" id="PTHR24567">
    <property type="entry name" value="CRP FAMILY TRANSCRIPTIONAL REGULATORY PROTEIN"/>
    <property type="match status" value="1"/>
</dbReference>
<proteinExistence type="predicted"/>
<dbReference type="PROSITE" id="PS51063">
    <property type="entry name" value="HTH_CRP_2"/>
    <property type="match status" value="1"/>
</dbReference>